<feature type="non-terminal residue" evidence="1">
    <location>
        <position position="1"/>
    </location>
</feature>
<dbReference type="Proteomes" id="UP000518829">
    <property type="component" value="Unassembled WGS sequence"/>
</dbReference>
<accession>A0ABR6SRF4</accession>
<reference evidence="1 2" key="1">
    <citation type="submission" date="2020-03" db="EMBL/GenBank/DDBJ databases">
        <title>Soil Listeria distribution.</title>
        <authorList>
            <person name="Liao J."/>
            <person name="Wiedmann M."/>
        </authorList>
    </citation>
    <scope>NUCLEOTIDE SEQUENCE [LARGE SCALE GENOMIC DNA]</scope>
    <source>
        <strain evidence="1 2">FSL L7-1699</strain>
    </source>
</reference>
<proteinExistence type="predicted"/>
<evidence type="ECO:0000313" key="1">
    <source>
        <dbReference type="EMBL" id="MBC1376855.1"/>
    </source>
</evidence>
<keyword evidence="2" id="KW-1185">Reference proteome</keyword>
<sequence>YNFISSMIKENTSSTAFACFSEFETMEEIITFLEAPEHRFIYDQVSYLVEKEGA</sequence>
<name>A0ABR6SRF4_9LIST</name>
<comment type="caution">
    <text evidence="1">The sequence shown here is derived from an EMBL/GenBank/DDBJ whole genome shotgun (WGS) entry which is preliminary data.</text>
</comment>
<protein>
    <submittedName>
        <fullName evidence="1">Uncharacterized protein</fullName>
    </submittedName>
</protein>
<gene>
    <name evidence="1" type="ORF">HB839_15115</name>
</gene>
<organism evidence="1 2">
    <name type="scientific">Listeria farberi</name>
    <dbReference type="NCBI Taxonomy" id="2713500"/>
    <lineage>
        <taxon>Bacteria</taxon>
        <taxon>Bacillati</taxon>
        <taxon>Bacillota</taxon>
        <taxon>Bacilli</taxon>
        <taxon>Bacillales</taxon>
        <taxon>Listeriaceae</taxon>
        <taxon>Listeria</taxon>
    </lineage>
</organism>
<dbReference type="EMBL" id="JAARPH010000048">
    <property type="protein sequence ID" value="MBC1376855.1"/>
    <property type="molecule type" value="Genomic_DNA"/>
</dbReference>
<evidence type="ECO:0000313" key="2">
    <source>
        <dbReference type="Proteomes" id="UP000518829"/>
    </source>
</evidence>